<proteinExistence type="predicted"/>
<keyword evidence="4" id="KW-0812">Transmembrane</keyword>
<evidence type="ECO:0000313" key="6">
    <source>
        <dbReference type="EMBL" id="CAD7272605.1"/>
    </source>
</evidence>
<keyword evidence="4" id="KW-0472">Membrane</keyword>
<evidence type="ECO:0000256" key="1">
    <source>
        <dbReference type="ARBA" id="ARBA00022737"/>
    </source>
</evidence>
<evidence type="ECO:0000259" key="5">
    <source>
        <dbReference type="Pfam" id="PF06916"/>
    </source>
</evidence>
<reference evidence="6" key="1">
    <citation type="submission" date="2020-11" db="EMBL/GenBank/DDBJ databases">
        <authorList>
            <person name="Tran Van P."/>
        </authorList>
    </citation>
    <scope>NUCLEOTIDE SEQUENCE</scope>
</reference>
<feature type="repeat" description="ANK" evidence="3">
    <location>
        <begin position="100"/>
        <end position="132"/>
    </location>
</feature>
<dbReference type="AlphaFoldDB" id="A0A7R9G9M0"/>
<keyword evidence="4" id="KW-1133">Transmembrane helix</keyword>
<dbReference type="InterPro" id="IPR002110">
    <property type="entry name" value="Ankyrin_rpt"/>
</dbReference>
<organism evidence="6">
    <name type="scientific">Notodromas monacha</name>
    <dbReference type="NCBI Taxonomy" id="399045"/>
    <lineage>
        <taxon>Eukaryota</taxon>
        <taxon>Metazoa</taxon>
        <taxon>Ecdysozoa</taxon>
        <taxon>Arthropoda</taxon>
        <taxon>Crustacea</taxon>
        <taxon>Oligostraca</taxon>
        <taxon>Ostracoda</taxon>
        <taxon>Podocopa</taxon>
        <taxon>Podocopida</taxon>
        <taxon>Cypridocopina</taxon>
        <taxon>Cypridoidea</taxon>
        <taxon>Cyprididae</taxon>
        <taxon>Notodromas</taxon>
    </lineage>
</organism>
<evidence type="ECO:0000256" key="3">
    <source>
        <dbReference type="PROSITE-ProRule" id="PRU00023"/>
    </source>
</evidence>
<evidence type="ECO:0000256" key="2">
    <source>
        <dbReference type="ARBA" id="ARBA00023043"/>
    </source>
</evidence>
<keyword evidence="7" id="KW-1185">Reference proteome</keyword>
<dbReference type="SUPFAM" id="SSF48403">
    <property type="entry name" value="Ankyrin repeat"/>
    <property type="match status" value="1"/>
</dbReference>
<evidence type="ECO:0000313" key="7">
    <source>
        <dbReference type="Proteomes" id="UP000678499"/>
    </source>
</evidence>
<dbReference type="OrthoDB" id="5874039at2759"/>
<dbReference type="SMART" id="SM00248">
    <property type="entry name" value="ANK"/>
    <property type="match status" value="2"/>
</dbReference>
<dbReference type="InterPro" id="IPR036770">
    <property type="entry name" value="Ankyrin_rpt-contain_sf"/>
</dbReference>
<accession>A0A7R9G9M0</accession>
<evidence type="ECO:0000256" key="4">
    <source>
        <dbReference type="SAM" id="Phobius"/>
    </source>
</evidence>
<dbReference type="InterPro" id="IPR009688">
    <property type="entry name" value="FAM210A/B-like_dom"/>
</dbReference>
<keyword evidence="1" id="KW-0677">Repeat</keyword>
<keyword evidence="2 3" id="KW-0040">ANK repeat</keyword>
<gene>
    <name evidence="6" type="ORF">NMOB1V02_LOCUS530</name>
</gene>
<dbReference type="EMBL" id="OA882083">
    <property type="protein sequence ID" value="CAD7272605.1"/>
    <property type="molecule type" value="Genomic_DNA"/>
</dbReference>
<dbReference type="Gene3D" id="1.25.40.20">
    <property type="entry name" value="Ankyrin repeat-containing domain"/>
    <property type="match status" value="1"/>
</dbReference>
<dbReference type="PROSITE" id="PS50297">
    <property type="entry name" value="ANK_REP_REGION"/>
    <property type="match status" value="2"/>
</dbReference>
<dbReference type="Pfam" id="PF06916">
    <property type="entry name" value="FAM210A-B_dom"/>
    <property type="match status" value="1"/>
</dbReference>
<dbReference type="Proteomes" id="UP000678499">
    <property type="component" value="Unassembled WGS sequence"/>
</dbReference>
<dbReference type="PANTHER" id="PTHR24171:SF9">
    <property type="entry name" value="ANKYRIN REPEAT DOMAIN-CONTAINING PROTEIN 39"/>
    <property type="match status" value="1"/>
</dbReference>
<feature type="transmembrane region" description="Helical" evidence="4">
    <location>
        <begin position="238"/>
        <end position="260"/>
    </location>
</feature>
<name>A0A7R9G9M0_9CRUS</name>
<dbReference type="Pfam" id="PF12796">
    <property type="entry name" value="Ank_2"/>
    <property type="match status" value="1"/>
</dbReference>
<feature type="repeat" description="ANK" evidence="3">
    <location>
        <begin position="66"/>
        <end position="98"/>
    </location>
</feature>
<protein>
    <recommendedName>
        <fullName evidence="5">DUF1279 domain-containing protein</fullName>
    </recommendedName>
</protein>
<dbReference type="PANTHER" id="PTHR24171">
    <property type="entry name" value="ANKYRIN REPEAT DOMAIN-CONTAINING PROTEIN 39-RELATED"/>
    <property type="match status" value="1"/>
</dbReference>
<dbReference type="EMBL" id="CAJPEX010000046">
    <property type="protein sequence ID" value="CAG0912757.1"/>
    <property type="molecule type" value="Genomic_DNA"/>
</dbReference>
<feature type="domain" description="DUF1279" evidence="5">
    <location>
        <begin position="230"/>
        <end position="309"/>
    </location>
</feature>
<sequence length="339" mass="36991">MHPGCESACSHGDAVGSVRQTMDELHFERGLWTADPFLPSLAIDNDVDRIVKLLKKGDDVDARDQSGHTSLHHASLRGNLAAVKELLANGADVNAKTSALGATSLHRAAGSGHFAIVETLLKASAIPNAKDCTGRTPMDAALAGNHADDSCDGAPRKLNLRWGNDYYSHVKLLDYLQCLYSADCDASAYTEVARRILRVRYECSRATSGGGSPDGPEKRKEEAKLSSFSKMKNLYRDYGYIIVPVHLTLTGTWFTIIYSALKAGVDLSDYLVILGSSEKIAKLGPLAGTILFLKLLSPLRYLATITTTTVVINELKKRGLIKPTHQLRNEYFSDKKEKK</sequence>
<feature type="transmembrane region" description="Helical" evidence="4">
    <location>
        <begin position="280"/>
        <end position="296"/>
    </location>
</feature>
<dbReference type="PROSITE" id="PS50088">
    <property type="entry name" value="ANK_REPEAT"/>
    <property type="match status" value="2"/>
</dbReference>